<accession>A0A7I7QWP8</accession>
<dbReference type="AlphaFoldDB" id="A0A7I7QWP8"/>
<feature type="chain" id="PRO_5039400350" evidence="1">
    <location>
        <begin position="30"/>
        <end position="245"/>
    </location>
</feature>
<dbReference type="KEGG" id="msei:MSEDJ_48500"/>
<proteinExistence type="predicted"/>
<dbReference type="RefSeq" id="WP_264002393.1">
    <property type="nucleotide sequence ID" value="NZ_BAABFJ010000012.1"/>
</dbReference>
<dbReference type="Gene3D" id="3.40.1000.70">
    <property type="entry name" value="PknH-like extracellular domain"/>
    <property type="match status" value="1"/>
</dbReference>
<protein>
    <submittedName>
        <fullName evidence="3">Sensor domain-containing protein</fullName>
    </submittedName>
</protein>
<keyword evidence="1" id="KW-0732">Signal</keyword>
<dbReference type="InterPro" id="IPR026954">
    <property type="entry name" value="PknH-like_Extracell"/>
</dbReference>
<dbReference type="EMBL" id="AP022588">
    <property type="protein sequence ID" value="BBY30754.1"/>
    <property type="molecule type" value="Genomic_DNA"/>
</dbReference>
<dbReference type="Pfam" id="PF14032">
    <property type="entry name" value="PknH_C"/>
    <property type="match status" value="1"/>
</dbReference>
<dbReference type="PROSITE" id="PS51257">
    <property type="entry name" value="PROKAR_LIPOPROTEIN"/>
    <property type="match status" value="1"/>
</dbReference>
<evidence type="ECO:0000259" key="2">
    <source>
        <dbReference type="Pfam" id="PF14032"/>
    </source>
</evidence>
<sequence>MRRVTSRRSSRAALLAACLLTGCSSVVPGSPSAAKTAFAVLPTEDQISTAVGNRLSTFDFEPFIGGAEILPDGYRTDADASPLACVAVTDTAPRVVYEALPVVEAARQSYFNWNPGAKTTGADAAVIRLASAEDAQRTFDDFARQWQECDGTSVVKHLRGVTDAEVDAAVSDVQVTGSVLVAAVDTAQRPQAAVTSGAVALERAVGVRRDTIVEVSLALSPGAGRSADPGRSAAAVATAMLDKVR</sequence>
<feature type="signal peptide" evidence="1">
    <location>
        <begin position="1"/>
        <end position="29"/>
    </location>
</feature>
<dbReference type="InterPro" id="IPR038232">
    <property type="entry name" value="PknH-like_Extracell_sf"/>
</dbReference>
<dbReference type="Proteomes" id="UP000467193">
    <property type="component" value="Chromosome"/>
</dbReference>
<keyword evidence="4" id="KW-1185">Reference proteome</keyword>
<gene>
    <name evidence="3" type="ORF">MSEDJ_48500</name>
</gene>
<evidence type="ECO:0000256" key="1">
    <source>
        <dbReference type="SAM" id="SignalP"/>
    </source>
</evidence>
<organism evidence="3 4">
    <name type="scientific">Mycolicibacterium sediminis</name>
    <dbReference type="NCBI Taxonomy" id="1286180"/>
    <lineage>
        <taxon>Bacteria</taxon>
        <taxon>Bacillati</taxon>
        <taxon>Actinomycetota</taxon>
        <taxon>Actinomycetes</taxon>
        <taxon>Mycobacteriales</taxon>
        <taxon>Mycobacteriaceae</taxon>
        <taxon>Mycolicibacterium</taxon>
    </lineage>
</organism>
<reference evidence="3 4" key="1">
    <citation type="journal article" date="2019" name="Emerg. Microbes Infect.">
        <title>Comprehensive subspecies identification of 175 nontuberculous mycobacteria species based on 7547 genomic profiles.</title>
        <authorList>
            <person name="Matsumoto Y."/>
            <person name="Kinjo T."/>
            <person name="Motooka D."/>
            <person name="Nabeya D."/>
            <person name="Jung N."/>
            <person name="Uechi K."/>
            <person name="Horii T."/>
            <person name="Iida T."/>
            <person name="Fujita J."/>
            <person name="Nakamura S."/>
        </authorList>
    </citation>
    <scope>NUCLEOTIDE SEQUENCE [LARGE SCALE GENOMIC DNA]</scope>
    <source>
        <strain evidence="3 4">JCM 17899</strain>
    </source>
</reference>
<name>A0A7I7QWP8_9MYCO</name>
<evidence type="ECO:0000313" key="3">
    <source>
        <dbReference type="EMBL" id="BBY30754.1"/>
    </source>
</evidence>
<evidence type="ECO:0000313" key="4">
    <source>
        <dbReference type="Proteomes" id="UP000467193"/>
    </source>
</evidence>
<feature type="domain" description="PknH-like extracellular" evidence="2">
    <location>
        <begin position="38"/>
        <end position="243"/>
    </location>
</feature>